<dbReference type="GO" id="GO:0016363">
    <property type="term" value="C:nuclear matrix"/>
    <property type="evidence" value="ECO:0007669"/>
    <property type="project" value="UniProtKB-SubCell"/>
</dbReference>
<dbReference type="PROSITE" id="PS50896">
    <property type="entry name" value="LISH"/>
    <property type="match status" value="1"/>
</dbReference>
<sequence length="252" mass="29285">MMNGLPKIDEVTALEYTSLKVPYELLNKRFRTAQKSLDRHNFRVREASNELTKVVDAEKVNDIITVGQIAPQTQTIMERLDALQESFGQVVTDEMSMAKLLESRINYLKEARSTWKREAWKHQRIDRLIIDHLLRSGYFETAQKLAEQSDVEVMCNKSIFMIAKQVEDSLSRHETDRCLEWIMDNKSKLRRMKSSQRMQAVLYTQKHFSTLPPQLWTGAVLKLMEHSSFNACLCMGMSAMKTPHCRPDPTSR</sequence>
<dbReference type="GO" id="GO:0043161">
    <property type="term" value="P:proteasome-mediated ubiquitin-dependent protein catabolic process"/>
    <property type="evidence" value="ECO:0007669"/>
    <property type="project" value="InterPro"/>
</dbReference>
<dbReference type="Proteomes" id="UP000887564">
    <property type="component" value="Unplaced"/>
</dbReference>
<reference evidence="6" key="1">
    <citation type="submission" date="2022-11" db="UniProtKB">
        <authorList>
            <consortium name="WormBaseParasite"/>
        </authorList>
    </citation>
    <scope>IDENTIFICATION</scope>
</reference>
<organism evidence="5 6">
    <name type="scientific">Parascaris equorum</name>
    <name type="common">Equine roundworm</name>
    <dbReference type="NCBI Taxonomy" id="6256"/>
    <lineage>
        <taxon>Eukaryota</taxon>
        <taxon>Metazoa</taxon>
        <taxon>Ecdysozoa</taxon>
        <taxon>Nematoda</taxon>
        <taxon>Chromadorea</taxon>
        <taxon>Rhabditida</taxon>
        <taxon>Spirurina</taxon>
        <taxon>Ascaridomorpha</taxon>
        <taxon>Ascaridoidea</taxon>
        <taxon>Ascarididae</taxon>
        <taxon>Parascaris</taxon>
    </lineage>
</organism>
<dbReference type="WBParaSite" id="PEQ_0001096001-mRNA-1">
    <property type="protein sequence ID" value="PEQ_0001096001-mRNA-1"/>
    <property type="gene ID" value="PEQ_0001096001"/>
</dbReference>
<dbReference type="GO" id="GO:0034657">
    <property type="term" value="C:GID complex"/>
    <property type="evidence" value="ECO:0007669"/>
    <property type="project" value="TreeGrafter"/>
</dbReference>
<evidence type="ECO:0000256" key="2">
    <source>
        <dbReference type="ARBA" id="ARBA00014384"/>
    </source>
</evidence>
<dbReference type="GO" id="GO:0005737">
    <property type="term" value="C:cytoplasm"/>
    <property type="evidence" value="ECO:0007669"/>
    <property type="project" value="TreeGrafter"/>
</dbReference>
<keyword evidence="3" id="KW-0265">Erythrocyte maturation</keyword>
<evidence type="ECO:0000256" key="3">
    <source>
        <dbReference type="ARBA" id="ARBA00023057"/>
    </source>
</evidence>
<dbReference type="InterPro" id="IPR045098">
    <property type="entry name" value="Fyv10_fam"/>
</dbReference>
<comment type="subcellular location">
    <subcellularLocation>
        <location evidence="1">Nucleus matrix</location>
    </subcellularLocation>
</comment>
<dbReference type="AlphaFoldDB" id="A0A914RWU0"/>
<evidence type="ECO:0000256" key="4">
    <source>
        <dbReference type="ARBA" id="ARBA00029678"/>
    </source>
</evidence>
<accession>A0A914RWU0</accession>
<dbReference type="GO" id="GO:0004842">
    <property type="term" value="F:ubiquitin-protein transferase activity"/>
    <property type="evidence" value="ECO:0007669"/>
    <property type="project" value="InterPro"/>
</dbReference>
<dbReference type="PANTHER" id="PTHR12170">
    <property type="entry name" value="MACROPHAGE ERYTHROBLAST ATTACHER-RELATED"/>
    <property type="match status" value="1"/>
</dbReference>
<dbReference type="InterPro" id="IPR006594">
    <property type="entry name" value="LisH"/>
</dbReference>
<evidence type="ECO:0000313" key="6">
    <source>
        <dbReference type="WBParaSite" id="PEQ_0001096001-mRNA-1"/>
    </source>
</evidence>
<keyword evidence="5" id="KW-1185">Reference proteome</keyword>
<proteinExistence type="predicted"/>
<protein>
    <recommendedName>
        <fullName evidence="2">E3 ubiquitin-protein transferase MAEA</fullName>
    </recommendedName>
    <alternativeName>
        <fullName evidence="4">Macrophage erythroblast attacher</fullName>
    </alternativeName>
</protein>
<dbReference type="PANTHER" id="PTHR12170:SF2">
    <property type="entry name" value="E3 UBIQUITIN-PROTEIN TRANSFERASE MAEA"/>
    <property type="match status" value="1"/>
</dbReference>
<evidence type="ECO:0000313" key="5">
    <source>
        <dbReference type="Proteomes" id="UP000887564"/>
    </source>
</evidence>
<evidence type="ECO:0000256" key="1">
    <source>
        <dbReference type="ARBA" id="ARBA00004109"/>
    </source>
</evidence>
<dbReference type="GO" id="GO:0043249">
    <property type="term" value="P:erythrocyte maturation"/>
    <property type="evidence" value="ECO:0007669"/>
    <property type="project" value="UniProtKB-KW"/>
</dbReference>
<name>A0A914RWU0_PAREQ</name>
<dbReference type="SMART" id="SM00667">
    <property type="entry name" value="LisH"/>
    <property type="match status" value="1"/>
</dbReference>